<dbReference type="Pfam" id="PF02033">
    <property type="entry name" value="RBFA"/>
    <property type="match status" value="1"/>
</dbReference>
<gene>
    <name evidence="1" type="primary">rbfA_1</name>
    <name evidence="1" type="ORF">GALL_09500</name>
</gene>
<sequence length="119" mass="13350">MSNRLVRINELVQREVSAYLRKHYQSESARITITGVDVAQDLKTGKVYVSVIGSVEEREAGLRWLRSKAGELRRHVGATVVMKWTPELTYLADATPERAARVLQIIDEIEKGGSQPSKS</sequence>
<evidence type="ECO:0000313" key="1">
    <source>
        <dbReference type="EMBL" id="OIR18613.1"/>
    </source>
</evidence>
<dbReference type="Gene3D" id="3.30.300.20">
    <property type="match status" value="1"/>
</dbReference>
<dbReference type="SUPFAM" id="SSF89919">
    <property type="entry name" value="Ribosome-binding factor A, RbfA"/>
    <property type="match status" value="1"/>
</dbReference>
<proteinExistence type="inferred from homology"/>
<dbReference type="InterPro" id="IPR020053">
    <property type="entry name" value="Ribosome-bd_factorA_CS"/>
</dbReference>
<organism evidence="1">
    <name type="scientific">mine drainage metagenome</name>
    <dbReference type="NCBI Taxonomy" id="410659"/>
    <lineage>
        <taxon>unclassified sequences</taxon>
        <taxon>metagenomes</taxon>
        <taxon>ecological metagenomes</taxon>
    </lineage>
</organism>
<dbReference type="NCBIfam" id="TIGR00082">
    <property type="entry name" value="rbfA"/>
    <property type="match status" value="1"/>
</dbReference>
<dbReference type="InterPro" id="IPR015946">
    <property type="entry name" value="KH_dom-like_a/b"/>
</dbReference>
<reference evidence="1" key="1">
    <citation type="submission" date="2016-10" db="EMBL/GenBank/DDBJ databases">
        <title>Sequence of Gallionella enrichment culture.</title>
        <authorList>
            <person name="Poehlein A."/>
            <person name="Muehling M."/>
            <person name="Daniel R."/>
        </authorList>
    </citation>
    <scope>NUCLEOTIDE SEQUENCE</scope>
</reference>
<dbReference type="InterPro" id="IPR023799">
    <property type="entry name" value="RbfA_dom_sf"/>
</dbReference>
<dbReference type="GO" id="GO:0043024">
    <property type="term" value="F:ribosomal small subunit binding"/>
    <property type="evidence" value="ECO:0007669"/>
    <property type="project" value="TreeGrafter"/>
</dbReference>
<protein>
    <submittedName>
        <fullName evidence="1">Ribosome-binding factor A</fullName>
    </submittedName>
</protein>
<dbReference type="PANTHER" id="PTHR33515:SF1">
    <property type="entry name" value="RIBOSOME-BINDING FACTOR A, CHLOROPLASTIC-RELATED"/>
    <property type="match status" value="1"/>
</dbReference>
<dbReference type="GO" id="GO:0005829">
    <property type="term" value="C:cytosol"/>
    <property type="evidence" value="ECO:0007669"/>
    <property type="project" value="TreeGrafter"/>
</dbReference>
<dbReference type="AlphaFoldDB" id="A0A1J5TQM1"/>
<name>A0A1J5TQM1_9ZZZZ</name>
<dbReference type="PANTHER" id="PTHR33515">
    <property type="entry name" value="RIBOSOME-BINDING FACTOR A, CHLOROPLASTIC-RELATED"/>
    <property type="match status" value="1"/>
</dbReference>
<dbReference type="HAMAP" id="MF_00003">
    <property type="entry name" value="RbfA"/>
    <property type="match status" value="1"/>
</dbReference>
<accession>A0A1J5TQM1</accession>
<dbReference type="GO" id="GO:0006364">
    <property type="term" value="P:rRNA processing"/>
    <property type="evidence" value="ECO:0007669"/>
    <property type="project" value="InterPro"/>
</dbReference>
<dbReference type="PROSITE" id="PS01319">
    <property type="entry name" value="RBFA"/>
    <property type="match status" value="1"/>
</dbReference>
<dbReference type="InterPro" id="IPR000238">
    <property type="entry name" value="RbfA"/>
</dbReference>
<dbReference type="EMBL" id="MLJW01000002">
    <property type="protein sequence ID" value="OIR18613.1"/>
    <property type="molecule type" value="Genomic_DNA"/>
</dbReference>
<comment type="caution">
    <text evidence="1">The sequence shown here is derived from an EMBL/GenBank/DDBJ whole genome shotgun (WGS) entry which is preliminary data.</text>
</comment>